<protein>
    <submittedName>
        <fullName evidence="1">Uncharacterized protein</fullName>
    </submittedName>
</protein>
<organism evidence="1 2">
    <name type="scientific">Deinococcus aerophilus</name>
    <dbReference type="NCBI Taxonomy" id="522488"/>
    <lineage>
        <taxon>Bacteria</taxon>
        <taxon>Thermotogati</taxon>
        <taxon>Deinococcota</taxon>
        <taxon>Deinococci</taxon>
        <taxon>Deinococcales</taxon>
        <taxon>Deinococcaceae</taxon>
        <taxon>Deinococcus</taxon>
    </lineage>
</organism>
<sequence>MENARDVGSVHQAVQHGGLQAVDCDVMISESVVGFEERRGPSAFHSPYPLDPHRTGIYYQQPLFSRNMYTTGIVLHHPQPQGDVPRGRLAEIILDAFRLTVPFESRDIGVTTDKLRVERPGLPRGDGVVVIYDQTYGSLRLSGRLLGDGVLPRVLETAVSLAAYDLEGASDDGGLIRVHAALRQLAREAAQTARTPAWLDVTPPPSADGDRVRVLLGGTTGICLLHDHREMQIEQVYYSPRAGLQYKGRLCTDNAWDTHLTVVPADGVQAIPGVSELGWYDLELGEVVGG</sequence>
<proteinExistence type="predicted"/>
<dbReference type="EMBL" id="BMOM01000025">
    <property type="protein sequence ID" value="GGM16620.1"/>
    <property type="molecule type" value="Genomic_DNA"/>
</dbReference>
<name>A0ABQ2GXZ4_9DEIO</name>
<evidence type="ECO:0000313" key="2">
    <source>
        <dbReference type="Proteomes" id="UP000661918"/>
    </source>
</evidence>
<reference evidence="2" key="1">
    <citation type="journal article" date="2019" name="Int. J. Syst. Evol. Microbiol.">
        <title>The Global Catalogue of Microorganisms (GCM) 10K type strain sequencing project: providing services to taxonomists for standard genome sequencing and annotation.</title>
        <authorList>
            <consortium name="The Broad Institute Genomics Platform"/>
            <consortium name="The Broad Institute Genome Sequencing Center for Infectious Disease"/>
            <person name="Wu L."/>
            <person name="Ma J."/>
        </authorList>
    </citation>
    <scope>NUCLEOTIDE SEQUENCE [LARGE SCALE GENOMIC DNA]</scope>
    <source>
        <strain evidence="2">JCM 15443</strain>
    </source>
</reference>
<evidence type="ECO:0000313" key="1">
    <source>
        <dbReference type="EMBL" id="GGM16620.1"/>
    </source>
</evidence>
<dbReference type="RefSeq" id="WP_188904808.1">
    <property type="nucleotide sequence ID" value="NZ_BMOM01000025.1"/>
</dbReference>
<accession>A0ABQ2GXZ4</accession>
<gene>
    <name evidence="1" type="ORF">GCM10010841_26170</name>
</gene>
<dbReference type="Proteomes" id="UP000661918">
    <property type="component" value="Unassembled WGS sequence"/>
</dbReference>
<keyword evidence="2" id="KW-1185">Reference proteome</keyword>
<comment type="caution">
    <text evidence="1">The sequence shown here is derived from an EMBL/GenBank/DDBJ whole genome shotgun (WGS) entry which is preliminary data.</text>
</comment>